<keyword evidence="2" id="KW-0489">Methyltransferase</keyword>
<name>A0A7W3IYJ5_9ACTN</name>
<protein>
    <submittedName>
        <fullName evidence="2">SAM-dependent methyltransferase</fullName>
    </submittedName>
</protein>
<dbReference type="CDD" id="cd02440">
    <property type="entry name" value="AdoMet_MTases"/>
    <property type="match status" value="1"/>
</dbReference>
<gene>
    <name evidence="2" type="ORF">FB382_001273</name>
</gene>
<dbReference type="RefSeq" id="WP_220481283.1">
    <property type="nucleotide sequence ID" value="NZ_JACGXA010000001.1"/>
</dbReference>
<dbReference type="Pfam" id="PF13649">
    <property type="entry name" value="Methyltransf_25"/>
    <property type="match status" value="1"/>
</dbReference>
<dbReference type="SUPFAM" id="SSF53335">
    <property type="entry name" value="S-adenosyl-L-methionine-dependent methyltransferases"/>
    <property type="match status" value="1"/>
</dbReference>
<evidence type="ECO:0000313" key="3">
    <source>
        <dbReference type="Proteomes" id="UP000580910"/>
    </source>
</evidence>
<dbReference type="Gene3D" id="3.40.50.150">
    <property type="entry name" value="Vaccinia Virus protein VP39"/>
    <property type="match status" value="1"/>
</dbReference>
<evidence type="ECO:0000259" key="1">
    <source>
        <dbReference type="Pfam" id="PF13649"/>
    </source>
</evidence>
<evidence type="ECO:0000313" key="2">
    <source>
        <dbReference type="EMBL" id="MBA8802982.1"/>
    </source>
</evidence>
<dbReference type="GO" id="GO:0032259">
    <property type="term" value="P:methylation"/>
    <property type="evidence" value="ECO:0007669"/>
    <property type="project" value="UniProtKB-KW"/>
</dbReference>
<dbReference type="Proteomes" id="UP000580910">
    <property type="component" value="Unassembled WGS sequence"/>
</dbReference>
<keyword evidence="2" id="KW-0808">Transferase</keyword>
<dbReference type="GO" id="GO:0008168">
    <property type="term" value="F:methyltransferase activity"/>
    <property type="evidence" value="ECO:0007669"/>
    <property type="project" value="UniProtKB-KW"/>
</dbReference>
<dbReference type="InterPro" id="IPR029063">
    <property type="entry name" value="SAM-dependent_MTases_sf"/>
</dbReference>
<dbReference type="AlphaFoldDB" id="A0A7W3IYJ5"/>
<comment type="caution">
    <text evidence="2">The sequence shown here is derived from an EMBL/GenBank/DDBJ whole genome shotgun (WGS) entry which is preliminary data.</text>
</comment>
<reference evidence="2 3" key="1">
    <citation type="submission" date="2020-07" db="EMBL/GenBank/DDBJ databases">
        <title>Sequencing the genomes of 1000 actinobacteria strains.</title>
        <authorList>
            <person name="Klenk H.-P."/>
        </authorList>
    </citation>
    <scope>NUCLEOTIDE SEQUENCE [LARGE SCALE GENOMIC DNA]</scope>
    <source>
        <strain evidence="2 3">DSM 21349</strain>
    </source>
</reference>
<dbReference type="EMBL" id="JACGXA010000001">
    <property type="protein sequence ID" value="MBA8802982.1"/>
    <property type="molecule type" value="Genomic_DNA"/>
</dbReference>
<feature type="domain" description="Methyltransferase" evidence="1">
    <location>
        <begin position="61"/>
        <end position="147"/>
    </location>
</feature>
<keyword evidence="3" id="KW-1185">Reference proteome</keyword>
<proteinExistence type="predicted"/>
<accession>A0A7W3IYJ5</accession>
<dbReference type="InterPro" id="IPR041698">
    <property type="entry name" value="Methyltransf_25"/>
</dbReference>
<sequence length="216" mass="22716">MSIDSLPEVSFSEVFSQALQGHPCSVVGIGAEPLPLPVADWTRDADDVDHSLLRHCIGATLDVGCGPGRLTARLAELGHVVLGIDVVGEAVRQTRGRGVAALVRDIFDRLPGEGRWQSALLADGNVGIGGDPVALLRRLREVLDPRGRIVVELAGPGVGVESVWAALECGDARSRPFRWSVVGVDAIHEVAAQAGLAVVGTHVHGERWSAVLEEAA</sequence>
<organism evidence="2 3">
    <name type="scientific">Nocardioides ginsengisegetis</name>
    <dbReference type="NCBI Taxonomy" id="661491"/>
    <lineage>
        <taxon>Bacteria</taxon>
        <taxon>Bacillati</taxon>
        <taxon>Actinomycetota</taxon>
        <taxon>Actinomycetes</taxon>
        <taxon>Propionibacteriales</taxon>
        <taxon>Nocardioidaceae</taxon>
        <taxon>Nocardioides</taxon>
    </lineage>
</organism>